<evidence type="ECO:0000313" key="3">
    <source>
        <dbReference type="Proteomes" id="UP000240481"/>
    </source>
</evidence>
<reference evidence="2 3" key="1">
    <citation type="submission" date="2018-01" db="EMBL/GenBank/DDBJ databases">
        <title>Whole genome sequencing of Histamine producing bacteria.</title>
        <authorList>
            <person name="Butler K."/>
        </authorList>
    </citation>
    <scope>NUCLEOTIDE SEQUENCE [LARGE SCALE GENOMIC DNA]</scope>
    <source>
        <strain evidence="2 3">DSM 24669</strain>
    </source>
</reference>
<proteinExistence type="predicted"/>
<evidence type="ECO:0000313" key="2">
    <source>
        <dbReference type="EMBL" id="PSW26457.1"/>
    </source>
</evidence>
<name>A0A0J8V5N5_9GAMM</name>
<dbReference type="Pfam" id="PF01206">
    <property type="entry name" value="TusA"/>
    <property type="match status" value="1"/>
</dbReference>
<dbReference type="OrthoDB" id="6215889at2"/>
<dbReference type="CDD" id="cd00291">
    <property type="entry name" value="SirA_YedF_YeeD"/>
    <property type="match status" value="1"/>
</dbReference>
<dbReference type="InterPro" id="IPR001455">
    <property type="entry name" value="TusA-like"/>
</dbReference>
<feature type="domain" description="UPF0033" evidence="1">
    <location>
        <begin position="6"/>
        <end position="73"/>
    </location>
</feature>
<sequence>METQLLNLMTERCPMALLLAKRAVNALSLGQKLEIHVSDSGARQDIPRYLINNGYAIEIQSDSPQSLILFVTKMQR</sequence>
<accession>A0A0J8V5N5</accession>
<keyword evidence="2" id="KW-0808">Transferase</keyword>
<dbReference type="RefSeq" id="WP_048900717.1">
    <property type="nucleotide sequence ID" value="NZ_AP024852.1"/>
</dbReference>
<dbReference type="EMBL" id="PYLZ01000001">
    <property type="protein sequence ID" value="PSW26457.1"/>
    <property type="molecule type" value="Genomic_DNA"/>
</dbReference>
<dbReference type="AlphaFoldDB" id="A0A0J8V5N5"/>
<evidence type="ECO:0000259" key="1">
    <source>
        <dbReference type="Pfam" id="PF01206"/>
    </source>
</evidence>
<dbReference type="InterPro" id="IPR036868">
    <property type="entry name" value="TusA-like_sf"/>
</dbReference>
<dbReference type="SUPFAM" id="SSF64307">
    <property type="entry name" value="SirA-like"/>
    <property type="match status" value="1"/>
</dbReference>
<dbReference type="STRING" id="680026.AB733_22005"/>
<protein>
    <submittedName>
        <fullName evidence="2">Sulfurtransferase TusA family protein</fullName>
    </submittedName>
</protein>
<dbReference type="GO" id="GO:0016740">
    <property type="term" value="F:transferase activity"/>
    <property type="evidence" value="ECO:0007669"/>
    <property type="project" value="UniProtKB-KW"/>
</dbReference>
<keyword evidence="3" id="KW-1185">Reference proteome</keyword>
<gene>
    <name evidence="2" type="ORF">C9I94_00135</name>
</gene>
<dbReference type="Gene3D" id="3.30.110.40">
    <property type="entry name" value="TusA-like domain"/>
    <property type="match status" value="1"/>
</dbReference>
<comment type="caution">
    <text evidence="2">The sequence shown here is derived from an EMBL/GenBank/DDBJ whole genome shotgun (WGS) entry which is preliminary data.</text>
</comment>
<dbReference type="Proteomes" id="UP000240481">
    <property type="component" value="Unassembled WGS sequence"/>
</dbReference>
<organism evidence="2 3">
    <name type="scientific">Photobacterium swingsii</name>
    <dbReference type="NCBI Taxonomy" id="680026"/>
    <lineage>
        <taxon>Bacteria</taxon>
        <taxon>Pseudomonadati</taxon>
        <taxon>Pseudomonadota</taxon>
        <taxon>Gammaproteobacteria</taxon>
        <taxon>Vibrionales</taxon>
        <taxon>Vibrionaceae</taxon>
        <taxon>Photobacterium</taxon>
    </lineage>
</organism>